<evidence type="ECO:0000313" key="2">
    <source>
        <dbReference type="Proteomes" id="UP000028828"/>
    </source>
</evidence>
<dbReference type="AlphaFoldDB" id="A0A086JI09"/>
<dbReference type="VEuPathDB" id="ToxoDB:TGP89_216040B"/>
<accession>A0A086JI09</accession>
<reference evidence="1 2" key="1">
    <citation type="submission" date="2014-03" db="EMBL/GenBank/DDBJ databases">
        <authorList>
            <person name="Sibley D."/>
            <person name="Venepally P."/>
            <person name="Karamycheva S."/>
            <person name="Hadjithomas M."/>
            <person name="Khan A."/>
            <person name="Brunk B."/>
            <person name="Roos D."/>
            <person name="Caler E."/>
            <person name="Lorenzi H."/>
        </authorList>
    </citation>
    <scope>NUCLEOTIDE SEQUENCE [LARGE SCALE GENOMIC DNA]</scope>
    <source>
        <strain evidence="2">p89</strain>
    </source>
</reference>
<dbReference type="GO" id="GO:0005840">
    <property type="term" value="C:ribosome"/>
    <property type="evidence" value="ECO:0007669"/>
    <property type="project" value="UniProtKB-KW"/>
</dbReference>
<sequence length="198" mass="22238">MWRSDGAAQLECVAVESERLFFLRVHLRSFFPFEVSSCVFLRQNDCNVANLFSAKIHPFRVAHRASRRPRIGSVVLHARFPPSASAVCVFGCRSLVPRFLGESSPKCTCVGNGVACAVRFSSARFRPRQLKQADGKVVRFTRHPMEQPSSAWNLPKEHRPSLSRAWPYGVLEERLKGNYVIQNPTAAGLGYCPAPLFF</sequence>
<proteinExistence type="predicted"/>
<dbReference type="Proteomes" id="UP000028828">
    <property type="component" value="Unassembled WGS sequence"/>
</dbReference>
<protein>
    <submittedName>
        <fullName evidence="1">Putative 30S ribosomal protein S15</fullName>
    </submittedName>
</protein>
<evidence type="ECO:0000313" key="1">
    <source>
        <dbReference type="EMBL" id="KFG31777.1"/>
    </source>
</evidence>
<comment type="caution">
    <text evidence="1">The sequence shown here is derived from an EMBL/GenBank/DDBJ whole genome shotgun (WGS) entry which is preliminary data.</text>
</comment>
<keyword evidence="1" id="KW-0689">Ribosomal protein</keyword>
<name>A0A086JI09_TOXGO</name>
<organism evidence="1 2">
    <name type="scientific">Toxoplasma gondii p89</name>
    <dbReference type="NCBI Taxonomy" id="943119"/>
    <lineage>
        <taxon>Eukaryota</taxon>
        <taxon>Sar</taxon>
        <taxon>Alveolata</taxon>
        <taxon>Apicomplexa</taxon>
        <taxon>Conoidasida</taxon>
        <taxon>Coccidia</taxon>
        <taxon>Eucoccidiorida</taxon>
        <taxon>Eimeriorina</taxon>
        <taxon>Sarcocystidae</taxon>
        <taxon>Toxoplasma</taxon>
    </lineage>
</organism>
<keyword evidence="1" id="KW-0687">Ribonucleoprotein</keyword>
<dbReference type="EMBL" id="AEYI02001921">
    <property type="protein sequence ID" value="KFG31777.1"/>
    <property type="molecule type" value="Genomic_DNA"/>
</dbReference>
<gene>
    <name evidence="1" type="ORF">TGP89_216040B</name>
</gene>